<evidence type="ECO:0000313" key="2">
    <source>
        <dbReference type="WBParaSite" id="JU765_v2.g13837.t1"/>
    </source>
</evidence>
<sequence length="166" mass="18514">MVTDYVPLLRDRINRPLIKKDVDGVKEVIEVYKHYDLMREDTEAMEELGLWPGMKDIREKVSTKAKSALTRNLNKEVRLLPYSLTAATKGKKKAVAVEEELDEEGHVVEKVVGANSDDEAENDEKDEDLPDIKIKTETDTKTTTSKRGGGTSRGGRGGRGRGASRK</sequence>
<dbReference type="WBParaSite" id="JU765_v2.g13837.t1">
    <property type="protein sequence ID" value="JU765_v2.g13837.t1"/>
    <property type="gene ID" value="JU765_v2.g13837"/>
</dbReference>
<dbReference type="Proteomes" id="UP000887576">
    <property type="component" value="Unplaced"/>
</dbReference>
<evidence type="ECO:0000313" key="1">
    <source>
        <dbReference type="Proteomes" id="UP000887576"/>
    </source>
</evidence>
<protein>
    <submittedName>
        <fullName evidence="2">DNA replication factor RFC1 C-terminal domain-containing protein</fullName>
    </submittedName>
</protein>
<name>A0AC34Q8H6_9BILA</name>
<organism evidence="1 2">
    <name type="scientific">Panagrolaimus sp. JU765</name>
    <dbReference type="NCBI Taxonomy" id="591449"/>
    <lineage>
        <taxon>Eukaryota</taxon>
        <taxon>Metazoa</taxon>
        <taxon>Ecdysozoa</taxon>
        <taxon>Nematoda</taxon>
        <taxon>Chromadorea</taxon>
        <taxon>Rhabditida</taxon>
        <taxon>Tylenchina</taxon>
        <taxon>Panagrolaimomorpha</taxon>
        <taxon>Panagrolaimoidea</taxon>
        <taxon>Panagrolaimidae</taxon>
        <taxon>Panagrolaimus</taxon>
    </lineage>
</organism>
<accession>A0AC34Q8H6</accession>
<proteinExistence type="predicted"/>
<reference evidence="2" key="1">
    <citation type="submission" date="2022-11" db="UniProtKB">
        <authorList>
            <consortium name="WormBaseParasite"/>
        </authorList>
    </citation>
    <scope>IDENTIFICATION</scope>
</reference>